<feature type="transmembrane region" description="Helical" evidence="7">
    <location>
        <begin position="223"/>
        <end position="248"/>
    </location>
</feature>
<dbReference type="Pfam" id="PF01490">
    <property type="entry name" value="Aa_trans"/>
    <property type="match status" value="1"/>
</dbReference>
<evidence type="ECO:0000313" key="10">
    <source>
        <dbReference type="Proteomes" id="UP001174909"/>
    </source>
</evidence>
<dbReference type="AlphaFoldDB" id="A0AA35QSP8"/>
<feature type="transmembrane region" description="Helical" evidence="7">
    <location>
        <begin position="146"/>
        <end position="168"/>
    </location>
</feature>
<dbReference type="EMBL" id="CASHTH010000074">
    <property type="protein sequence ID" value="CAI7990576.1"/>
    <property type="molecule type" value="Genomic_DNA"/>
</dbReference>
<dbReference type="PANTHER" id="PTHR22950">
    <property type="entry name" value="AMINO ACID TRANSPORTER"/>
    <property type="match status" value="1"/>
</dbReference>
<feature type="transmembrane region" description="Helical" evidence="7">
    <location>
        <begin position="79"/>
        <end position="100"/>
    </location>
</feature>
<feature type="transmembrane region" description="Helical" evidence="7">
    <location>
        <begin position="188"/>
        <end position="211"/>
    </location>
</feature>
<gene>
    <name evidence="9" type="ORF">GBAR_LOCUS508</name>
</gene>
<evidence type="ECO:0000256" key="3">
    <source>
        <dbReference type="ARBA" id="ARBA00022692"/>
    </source>
</evidence>
<feature type="transmembrane region" description="Helical" evidence="7">
    <location>
        <begin position="336"/>
        <end position="361"/>
    </location>
</feature>
<feature type="domain" description="Amino acid transporter transmembrane" evidence="8">
    <location>
        <begin position="5"/>
        <end position="390"/>
    </location>
</feature>
<evidence type="ECO:0000256" key="4">
    <source>
        <dbReference type="ARBA" id="ARBA00022970"/>
    </source>
</evidence>
<name>A0AA35QSP8_GEOBA</name>
<feature type="transmembrane region" description="Helical" evidence="7">
    <location>
        <begin position="373"/>
        <end position="391"/>
    </location>
</feature>
<comment type="subcellular location">
    <subcellularLocation>
        <location evidence="1">Membrane</location>
        <topology evidence="1">Multi-pass membrane protein</topology>
    </subcellularLocation>
</comment>
<keyword evidence="6 7" id="KW-0472">Membrane</keyword>
<evidence type="ECO:0000256" key="7">
    <source>
        <dbReference type="SAM" id="Phobius"/>
    </source>
</evidence>
<evidence type="ECO:0000256" key="5">
    <source>
        <dbReference type="ARBA" id="ARBA00022989"/>
    </source>
</evidence>
<feature type="transmembrane region" description="Helical" evidence="7">
    <location>
        <begin position="120"/>
        <end position="139"/>
    </location>
</feature>
<feature type="non-terminal residue" evidence="9">
    <location>
        <position position="480"/>
    </location>
</feature>
<sequence>MEGVFKPALNLGNSVIGVGILAMPYCIEKCGLVLGLSLLALSATFTIWSLKMLVRSAQLTHKSSYEQLAYHTFGRHGKLVIELSIIGLTIGCLTSFFVVIGDLAPPIVANSLGINWSPSYLRMGLMMFFAFAISLPLSLLRNIDSLSGVAISSLFFYSCLLIRVVLMSLTSLVNTDVWRTVSLVKFDGLLHCLPICALALSCHPQMFVIYIQMADPSIRKMSTVINGSIYMVATGYGLMAFFGYMMFVRDGIKGDVLTNFPHDGLSQLFRFGFSLSVVVGFPLVVFPVRASIYSLLFSKQTSSAEPIPARIFNLITVAIITGTLTIALLVPNVEVVLTLTGATTGSIVSFIFPSLIFLSVVGSHAPFSNRAKFLAVLGVLVMVVGTATIISEHMREDDGRHLPGSKDFPRPFVPQAKGPVAIDDAVLNLPAAVNAPQLPEGDGGDVIKNDVIGDDVMEKEGVHIPAVVVVEEGKMEEGVR</sequence>
<keyword evidence="5 7" id="KW-1133">Transmembrane helix</keyword>
<feature type="transmembrane region" description="Helical" evidence="7">
    <location>
        <begin position="7"/>
        <end position="25"/>
    </location>
</feature>
<evidence type="ECO:0000313" key="9">
    <source>
        <dbReference type="EMBL" id="CAI7990576.1"/>
    </source>
</evidence>
<comment type="caution">
    <text evidence="9">The sequence shown here is derived from an EMBL/GenBank/DDBJ whole genome shotgun (WGS) entry which is preliminary data.</text>
</comment>
<dbReference type="Proteomes" id="UP001174909">
    <property type="component" value="Unassembled WGS sequence"/>
</dbReference>
<accession>A0AA35QSP8</accession>
<evidence type="ECO:0000256" key="1">
    <source>
        <dbReference type="ARBA" id="ARBA00004141"/>
    </source>
</evidence>
<feature type="transmembrane region" description="Helical" evidence="7">
    <location>
        <begin position="311"/>
        <end position="330"/>
    </location>
</feature>
<evidence type="ECO:0000259" key="8">
    <source>
        <dbReference type="Pfam" id="PF01490"/>
    </source>
</evidence>
<keyword evidence="4" id="KW-0029">Amino-acid transport</keyword>
<proteinExistence type="predicted"/>
<keyword evidence="10" id="KW-1185">Reference proteome</keyword>
<feature type="transmembrane region" description="Helical" evidence="7">
    <location>
        <begin position="31"/>
        <end position="54"/>
    </location>
</feature>
<dbReference type="GO" id="GO:0016020">
    <property type="term" value="C:membrane"/>
    <property type="evidence" value="ECO:0007669"/>
    <property type="project" value="UniProtKB-SubCell"/>
</dbReference>
<reference evidence="9" key="1">
    <citation type="submission" date="2023-03" db="EMBL/GenBank/DDBJ databases">
        <authorList>
            <person name="Steffen K."/>
            <person name="Cardenas P."/>
        </authorList>
    </citation>
    <scope>NUCLEOTIDE SEQUENCE</scope>
</reference>
<evidence type="ECO:0000256" key="2">
    <source>
        <dbReference type="ARBA" id="ARBA00022448"/>
    </source>
</evidence>
<protein>
    <submittedName>
        <fullName evidence="9">Sodium-coupled neutral amino acid transporter 10</fullName>
    </submittedName>
</protein>
<dbReference type="GO" id="GO:0015179">
    <property type="term" value="F:L-amino acid transmembrane transporter activity"/>
    <property type="evidence" value="ECO:0007669"/>
    <property type="project" value="TreeGrafter"/>
</dbReference>
<evidence type="ECO:0000256" key="6">
    <source>
        <dbReference type="ARBA" id="ARBA00023136"/>
    </source>
</evidence>
<keyword evidence="3 7" id="KW-0812">Transmembrane</keyword>
<feature type="transmembrane region" description="Helical" evidence="7">
    <location>
        <begin position="268"/>
        <end position="290"/>
    </location>
</feature>
<keyword evidence="2" id="KW-0813">Transport</keyword>
<dbReference type="PANTHER" id="PTHR22950:SF646">
    <property type="entry name" value="SODIUM-COUPLED NEUTRAL AMINO ACID TRANSPORTER 10-RELATED"/>
    <property type="match status" value="1"/>
</dbReference>
<dbReference type="InterPro" id="IPR013057">
    <property type="entry name" value="AA_transpt_TM"/>
</dbReference>
<organism evidence="9 10">
    <name type="scientific">Geodia barretti</name>
    <name type="common">Barrett's horny sponge</name>
    <dbReference type="NCBI Taxonomy" id="519541"/>
    <lineage>
        <taxon>Eukaryota</taxon>
        <taxon>Metazoa</taxon>
        <taxon>Porifera</taxon>
        <taxon>Demospongiae</taxon>
        <taxon>Heteroscleromorpha</taxon>
        <taxon>Tetractinellida</taxon>
        <taxon>Astrophorina</taxon>
        <taxon>Geodiidae</taxon>
        <taxon>Geodia</taxon>
    </lineage>
</organism>